<dbReference type="PANTHER" id="PTHR35457:SF1">
    <property type="entry name" value="HEME A SYNTHASE"/>
    <property type="match status" value="1"/>
</dbReference>
<keyword evidence="7" id="KW-0408">Iron</keyword>
<comment type="pathway">
    <text evidence="11">Porphyrin-containing compound metabolism.</text>
</comment>
<keyword evidence="10" id="KW-1015">Disulfide bond</keyword>
<name>A0A382T8R7_9ZZZZ</name>
<evidence type="ECO:0000256" key="8">
    <source>
        <dbReference type="ARBA" id="ARBA00023133"/>
    </source>
</evidence>
<keyword evidence="6" id="KW-0560">Oxidoreductase</keyword>
<keyword evidence="4" id="KW-0479">Metal-binding</keyword>
<evidence type="ECO:0000256" key="3">
    <source>
        <dbReference type="ARBA" id="ARBA00022692"/>
    </source>
</evidence>
<evidence type="ECO:0000256" key="12">
    <source>
        <dbReference type="SAM" id="Phobius"/>
    </source>
</evidence>
<dbReference type="GO" id="GO:0006784">
    <property type="term" value="P:heme A biosynthetic process"/>
    <property type="evidence" value="ECO:0007669"/>
    <property type="project" value="InterPro"/>
</dbReference>
<proteinExistence type="predicted"/>
<reference evidence="13" key="1">
    <citation type="submission" date="2018-05" db="EMBL/GenBank/DDBJ databases">
        <authorList>
            <person name="Lanie J.A."/>
            <person name="Ng W.-L."/>
            <person name="Kazmierczak K.M."/>
            <person name="Andrzejewski T.M."/>
            <person name="Davidsen T.M."/>
            <person name="Wayne K.J."/>
            <person name="Tettelin H."/>
            <person name="Glass J.I."/>
            <person name="Rusch D."/>
            <person name="Podicherti R."/>
            <person name="Tsui H.-C.T."/>
            <person name="Winkler M.E."/>
        </authorList>
    </citation>
    <scope>NUCLEOTIDE SEQUENCE</scope>
</reference>
<evidence type="ECO:0000256" key="10">
    <source>
        <dbReference type="ARBA" id="ARBA00023157"/>
    </source>
</evidence>
<evidence type="ECO:0000256" key="7">
    <source>
        <dbReference type="ARBA" id="ARBA00023004"/>
    </source>
</evidence>
<evidence type="ECO:0000256" key="9">
    <source>
        <dbReference type="ARBA" id="ARBA00023136"/>
    </source>
</evidence>
<dbReference type="Pfam" id="PF02628">
    <property type="entry name" value="COX15-CtaA"/>
    <property type="match status" value="1"/>
</dbReference>
<accession>A0A382T8R7</accession>
<evidence type="ECO:0008006" key="14">
    <source>
        <dbReference type="Google" id="ProtNLM"/>
    </source>
</evidence>
<dbReference type="GO" id="GO:0046872">
    <property type="term" value="F:metal ion binding"/>
    <property type="evidence" value="ECO:0007669"/>
    <property type="project" value="UniProtKB-KW"/>
</dbReference>
<dbReference type="AlphaFoldDB" id="A0A382T8R7"/>
<keyword evidence="8" id="KW-0350">Heme biosynthesis</keyword>
<evidence type="ECO:0000256" key="1">
    <source>
        <dbReference type="ARBA" id="ARBA00004141"/>
    </source>
</evidence>
<dbReference type="PANTHER" id="PTHR35457">
    <property type="entry name" value="HEME A SYNTHASE"/>
    <property type="match status" value="1"/>
</dbReference>
<dbReference type="GO" id="GO:0016020">
    <property type="term" value="C:membrane"/>
    <property type="evidence" value="ECO:0007669"/>
    <property type="project" value="UniProtKB-SubCell"/>
</dbReference>
<dbReference type="InterPro" id="IPR050450">
    <property type="entry name" value="COX15/CtaA_HemeA_synthase"/>
</dbReference>
<evidence type="ECO:0000256" key="11">
    <source>
        <dbReference type="ARBA" id="ARBA00023444"/>
    </source>
</evidence>
<keyword evidence="2" id="KW-1003">Cell membrane</keyword>
<feature type="transmembrane region" description="Helical" evidence="12">
    <location>
        <begin position="66"/>
        <end position="86"/>
    </location>
</feature>
<evidence type="ECO:0000313" key="13">
    <source>
        <dbReference type="EMBL" id="SVD18544.1"/>
    </source>
</evidence>
<comment type="subcellular location">
    <subcellularLocation>
        <location evidence="1">Membrane</location>
        <topology evidence="1">Multi-pass membrane protein</topology>
    </subcellularLocation>
</comment>
<dbReference type="GO" id="GO:0016491">
    <property type="term" value="F:oxidoreductase activity"/>
    <property type="evidence" value="ECO:0007669"/>
    <property type="project" value="UniProtKB-KW"/>
</dbReference>
<dbReference type="InterPro" id="IPR003780">
    <property type="entry name" value="COX15/CtaA_fam"/>
</dbReference>
<keyword evidence="5 12" id="KW-1133">Transmembrane helix</keyword>
<evidence type="ECO:0000256" key="2">
    <source>
        <dbReference type="ARBA" id="ARBA00022475"/>
    </source>
</evidence>
<protein>
    <recommendedName>
        <fullName evidence="14">Cytochrome oxidase assembly protein</fullName>
    </recommendedName>
</protein>
<keyword evidence="3 12" id="KW-0812">Transmembrane</keyword>
<keyword evidence="9 12" id="KW-0472">Membrane</keyword>
<evidence type="ECO:0000256" key="4">
    <source>
        <dbReference type="ARBA" id="ARBA00022723"/>
    </source>
</evidence>
<evidence type="ECO:0000256" key="6">
    <source>
        <dbReference type="ARBA" id="ARBA00023002"/>
    </source>
</evidence>
<gene>
    <name evidence="13" type="ORF">METZ01_LOCUS371398</name>
</gene>
<organism evidence="13">
    <name type="scientific">marine metagenome</name>
    <dbReference type="NCBI Taxonomy" id="408172"/>
    <lineage>
        <taxon>unclassified sequences</taxon>
        <taxon>metagenomes</taxon>
        <taxon>ecological metagenomes</taxon>
    </lineage>
</organism>
<feature type="transmembrane region" description="Helical" evidence="12">
    <location>
        <begin position="98"/>
        <end position="117"/>
    </location>
</feature>
<sequence length="119" mass="13130">MYTKTLNFALLLAVVVVVLGAYTRLADAGLGCPDWPGCYGKLIVPDVASSEYERPLDVGKAWKEMIHRYAASLLGVLILVVFFFAAFRKTPRYQSIKLPAFLVLLVGFQGALGMWTVTE</sequence>
<feature type="non-terminal residue" evidence="13">
    <location>
        <position position="119"/>
    </location>
</feature>
<dbReference type="EMBL" id="UINC01134785">
    <property type="protein sequence ID" value="SVD18544.1"/>
    <property type="molecule type" value="Genomic_DNA"/>
</dbReference>
<evidence type="ECO:0000256" key="5">
    <source>
        <dbReference type="ARBA" id="ARBA00022989"/>
    </source>
</evidence>